<dbReference type="EMBL" id="JAATVY010000004">
    <property type="protein sequence ID" value="NJC69705.1"/>
    <property type="molecule type" value="Genomic_DNA"/>
</dbReference>
<dbReference type="SMART" id="SM00966">
    <property type="entry name" value="SpoVT_AbrB"/>
    <property type="match status" value="1"/>
</dbReference>
<comment type="caution">
    <text evidence="3">The sequence shown here is derived from an EMBL/GenBank/DDBJ whole genome shotgun (WGS) entry which is preliminary data.</text>
</comment>
<accession>A0ABX0XUL2</accession>
<sequence>MTKILESRVSAEGRVVIPADVRHQLGLEPGARVHFLVEEDGVRLVTAQKLAENVWARNTGGDNVDTDDVVRAAREQAEDRGFEWDERPLDTNAAGDDEDEVLASLFPVT</sequence>
<keyword evidence="4" id="KW-1185">Reference proteome</keyword>
<dbReference type="RefSeq" id="WP_167924610.1">
    <property type="nucleotide sequence ID" value="NZ_JAATVY010000004.1"/>
</dbReference>
<proteinExistence type="predicted"/>
<organism evidence="3 4">
    <name type="scientific">Planosporangium thailandense</name>
    <dbReference type="NCBI Taxonomy" id="765197"/>
    <lineage>
        <taxon>Bacteria</taxon>
        <taxon>Bacillati</taxon>
        <taxon>Actinomycetota</taxon>
        <taxon>Actinomycetes</taxon>
        <taxon>Micromonosporales</taxon>
        <taxon>Micromonosporaceae</taxon>
        <taxon>Planosporangium</taxon>
    </lineage>
</organism>
<dbReference type="Proteomes" id="UP000722989">
    <property type="component" value="Unassembled WGS sequence"/>
</dbReference>
<dbReference type="GO" id="GO:0003677">
    <property type="term" value="F:DNA binding"/>
    <property type="evidence" value="ECO:0007669"/>
    <property type="project" value="UniProtKB-KW"/>
</dbReference>
<dbReference type="NCBIfam" id="TIGR01439">
    <property type="entry name" value="lp_hng_hel_AbrB"/>
    <property type="match status" value="1"/>
</dbReference>
<dbReference type="InterPro" id="IPR037914">
    <property type="entry name" value="SpoVT-AbrB_sf"/>
</dbReference>
<dbReference type="PROSITE" id="PS51740">
    <property type="entry name" value="SPOVT_ABRB"/>
    <property type="match status" value="1"/>
</dbReference>
<evidence type="ECO:0000256" key="1">
    <source>
        <dbReference type="PROSITE-ProRule" id="PRU01076"/>
    </source>
</evidence>
<reference evidence="3 4" key="1">
    <citation type="submission" date="2020-03" db="EMBL/GenBank/DDBJ databases">
        <title>WGS of the type strain of Planosporangium spp.</title>
        <authorList>
            <person name="Thawai C."/>
        </authorList>
    </citation>
    <scope>NUCLEOTIDE SEQUENCE [LARGE SCALE GENOMIC DNA]</scope>
    <source>
        <strain evidence="3 4">TBRC 5610</strain>
    </source>
</reference>
<evidence type="ECO:0000313" key="3">
    <source>
        <dbReference type="EMBL" id="NJC69705.1"/>
    </source>
</evidence>
<dbReference type="SUPFAM" id="SSF89447">
    <property type="entry name" value="AbrB/MazE/MraZ-like"/>
    <property type="match status" value="1"/>
</dbReference>
<name>A0ABX0XUL2_9ACTN</name>
<keyword evidence="1 3" id="KW-0238">DNA-binding</keyword>
<evidence type="ECO:0000259" key="2">
    <source>
        <dbReference type="PROSITE" id="PS51740"/>
    </source>
</evidence>
<feature type="domain" description="SpoVT-AbrB" evidence="2">
    <location>
        <begin position="4"/>
        <end position="50"/>
    </location>
</feature>
<dbReference type="Gene3D" id="2.10.260.10">
    <property type="match status" value="1"/>
</dbReference>
<protein>
    <submittedName>
        <fullName evidence="3">AbrB/MazE/SpoVT family DNA-binding domain-containing protein</fullName>
    </submittedName>
</protein>
<gene>
    <name evidence="3" type="ORF">HC031_08225</name>
</gene>
<evidence type="ECO:0000313" key="4">
    <source>
        <dbReference type="Proteomes" id="UP000722989"/>
    </source>
</evidence>
<dbReference type="InterPro" id="IPR007159">
    <property type="entry name" value="SpoVT-AbrB_dom"/>
</dbReference>
<dbReference type="Pfam" id="PF04014">
    <property type="entry name" value="MazE_antitoxin"/>
    <property type="match status" value="1"/>
</dbReference>